<dbReference type="AlphaFoldDB" id="X0VAY2"/>
<sequence>MDTKKLTIDDLIKEGDETALRYQKKQFEKQGA</sequence>
<dbReference type="EMBL" id="BARS01024487">
    <property type="protein sequence ID" value="GAG08452.1"/>
    <property type="molecule type" value="Genomic_DNA"/>
</dbReference>
<comment type="caution">
    <text evidence="1">The sequence shown here is derived from an EMBL/GenBank/DDBJ whole genome shotgun (WGS) entry which is preliminary data.</text>
</comment>
<accession>X0VAY2</accession>
<name>X0VAY2_9ZZZZ</name>
<gene>
    <name evidence="1" type="ORF">S01H1_38861</name>
</gene>
<protein>
    <submittedName>
        <fullName evidence="1">Uncharacterized protein</fullName>
    </submittedName>
</protein>
<organism evidence="1">
    <name type="scientific">marine sediment metagenome</name>
    <dbReference type="NCBI Taxonomy" id="412755"/>
    <lineage>
        <taxon>unclassified sequences</taxon>
        <taxon>metagenomes</taxon>
        <taxon>ecological metagenomes</taxon>
    </lineage>
</organism>
<reference evidence="1" key="1">
    <citation type="journal article" date="2014" name="Front. Microbiol.">
        <title>High frequency of phylogenetically diverse reductive dehalogenase-homologous genes in deep subseafloor sedimentary metagenomes.</title>
        <authorList>
            <person name="Kawai M."/>
            <person name="Futagami T."/>
            <person name="Toyoda A."/>
            <person name="Takaki Y."/>
            <person name="Nishi S."/>
            <person name="Hori S."/>
            <person name="Arai W."/>
            <person name="Tsubouchi T."/>
            <person name="Morono Y."/>
            <person name="Uchiyama I."/>
            <person name="Ito T."/>
            <person name="Fujiyama A."/>
            <person name="Inagaki F."/>
            <person name="Takami H."/>
        </authorList>
    </citation>
    <scope>NUCLEOTIDE SEQUENCE</scope>
    <source>
        <strain evidence="1">Expedition CK06-06</strain>
    </source>
</reference>
<proteinExistence type="predicted"/>
<evidence type="ECO:0000313" key="1">
    <source>
        <dbReference type="EMBL" id="GAG08452.1"/>
    </source>
</evidence>
<feature type="non-terminal residue" evidence="1">
    <location>
        <position position="32"/>
    </location>
</feature>